<organism evidence="1 2">
    <name type="scientific">Sphingomonas canadensis</name>
    <dbReference type="NCBI Taxonomy" id="1219257"/>
    <lineage>
        <taxon>Bacteria</taxon>
        <taxon>Pseudomonadati</taxon>
        <taxon>Pseudomonadota</taxon>
        <taxon>Alphaproteobacteria</taxon>
        <taxon>Sphingomonadales</taxon>
        <taxon>Sphingomonadaceae</taxon>
        <taxon>Sphingomonas</taxon>
    </lineage>
</organism>
<dbReference type="InterPro" id="IPR032710">
    <property type="entry name" value="NTF2-like_dom_sf"/>
</dbReference>
<gene>
    <name evidence="1" type="ORF">ACFQ1E_03330</name>
</gene>
<comment type="caution">
    <text evidence="1">The sequence shown here is derived from an EMBL/GenBank/DDBJ whole genome shotgun (WGS) entry which is preliminary data.</text>
</comment>
<protein>
    <submittedName>
        <fullName evidence="1">Ester cyclase</fullName>
    </submittedName>
</protein>
<keyword evidence="2" id="KW-1185">Reference proteome</keyword>
<dbReference type="SUPFAM" id="SSF54427">
    <property type="entry name" value="NTF2-like"/>
    <property type="match status" value="1"/>
</dbReference>
<sequence length="129" mass="14653">MPEDVAAKNKALVLEFYREVLGHGRIERIHDYLHEWYIQHNVQAQDGTKSLCEFIASVVELNSEESNNKVHRCVAEGDLVVVHSEVQQHGAPNGLAIIDIFRVEDGKIAEHWDVYMDIPEIPAGHRGIF</sequence>
<dbReference type="Gene3D" id="3.10.450.50">
    <property type="match status" value="1"/>
</dbReference>
<dbReference type="RefSeq" id="WP_264942391.1">
    <property type="nucleotide sequence ID" value="NZ_JAPDRA010000001.1"/>
</dbReference>
<dbReference type="Proteomes" id="UP001596977">
    <property type="component" value="Unassembled WGS sequence"/>
</dbReference>
<dbReference type="EMBL" id="JBHTJG010000001">
    <property type="protein sequence ID" value="MFD0945366.1"/>
    <property type="molecule type" value="Genomic_DNA"/>
</dbReference>
<reference evidence="2" key="1">
    <citation type="journal article" date="2019" name="Int. J. Syst. Evol. Microbiol.">
        <title>The Global Catalogue of Microorganisms (GCM) 10K type strain sequencing project: providing services to taxonomists for standard genome sequencing and annotation.</title>
        <authorList>
            <consortium name="The Broad Institute Genomics Platform"/>
            <consortium name="The Broad Institute Genome Sequencing Center for Infectious Disease"/>
            <person name="Wu L."/>
            <person name="Ma J."/>
        </authorList>
    </citation>
    <scope>NUCLEOTIDE SEQUENCE [LARGE SCALE GENOMIC DNA]</scope>
    <source>
        <strain evidence="2">CCUG 62982</strain>
    </source>
</reference>
<evidence type="ECO:0000313" key="2">
    <source>
        <dbReference type="Proteomes" id="UP001596977"/>
    </source>
</evidence>
<accession>A0ABW3H6W8</accession>
<proteinExistence type="predicted"/>
<dbReference type="InterPro" id="IPR009959">
    <property type="entry name" value="Cyclase_SnoaL-like"/>
</dbReference>
<name>A0ABW3H6W8_9SPHN</name>
<dbReference type="Pfam" id="PF07366">
    <property type="entry name" value="SnoaL"/>
    <property type="match status" value="1"/>
</dbReference>
<evidence type="ECO:0000313" key="1">
    <source>
        <dbReference type="EMBL" id="MFD0945366.1"/>
    </source>
</evidence>